<gene>
    <name evidence="1" type="ORF">DFH08DRAFT_1085956</name>
</gene>
<evidence type="ECO:0000313" key="1">
    <source>
        <dbReference type="EMBL" id="KAJ7320945.1"/>
    </source>
</evidence>
<organism evidence="1 2">
    <name type="scientific">Mycena albidolilacea</name>
    <dbReference type="NCBI Taxonomy" id="1033008"/>
    <lineage>
        <taxon>Eukaryota</taxon>
        <taxon>Fungi</taxon>
        <taxon>Dikarya</taxon>
        <taxon>Basidiomycota</taxon>
        <taxon>Agaricomycotina</taxon>
        <taxon>Agaricomycetes</taxon>
        <taxon>Agaricomycetidae</taxon>
        <taxon>Agaricales</taxon>
        <taxon>Marasmiineae</taxon>
        <taxon>Mycenaceae</taxon>
        <taxon>Mycena</taxon>
    </lineage>
</organism>
<reference evidence="1" key="1">
    <citation type="submission" date="2023-03" db="EMBL/GenBank/DDBJ databases">
        <title>Massive genome expansion in bonnet fungi (Mycena s.s.) driven by repeated elements and novel gene families across ecological guilds.</title>
        <authorList>
            <consortium name="Lawrence Berkeley National Laboratory"/>
            <person name="Harder C.B."/>
            <person name="Miyauchi S."/>
            <person name="Viragh M."/>
            <person name="Kuo A."/>
            <person name="Thoen E."/>
            <person name="Andreopoulos B."/>
            <person name="Lu D."/>
            <person name="Skrede I."/>
            <person name="Drula E."/>
            <person name="Henrissat B."/>
            <person name="Morin E."/>
            <person name="Kohler A."/>
            <person name="Barry K."/>
            <person name="LaButti K."/>
            <person name="Morin E."/>
            <person name="Salamov A."/>
            <person name="Lipzen A."/>
            <person name="Mereny Z."/>
            <person name="Hegedus B."/>
            <person name="Baldrian P."/>
            <person name="Stursova M."/>
            <person name="Weitz H."/>
            <person name="Taylor A."/>
            <person name="Grigoriev I.V."/>
            <person name="Nagy L.G."/>
            <person name="Martin F."/>
            <person name="Kauserud H."/>
        </authorList>
    </citation>
    <scope>NUCLEOTIDE SEQUENCE</scope>
    <source>
        <strain evidence="1">CBHHK002</strain>
    </source>
</reference>
<dbReference type="Proteomes" id="UP001218218">
    <property type="component" value="Unassembled WGS sequence"/>
</dbReference>
<dbReference type="AlphaFoldDB" id="A0AAD7EH36"/>
<protein>
    <submittedName>
        <fullName evidence="1">Uncharacterized protein</fullName>
    </submittedName>
</protein>
<dbReference type="EMBL" id="JARIHO010000052">
    <property type="protein sequence ID" value="KAJ7320945.1"/>
    <property type="molecule type" value="Genomic_DNA"/>
</dbReference>
<sequence length="95" mass="10268">MAPGPNLTRGPVQFFYGLRTRIEVRSSQHSLSAVRPPHFLPLRCIVSPPPTFVSVAISLSRATAIPVTVQDSNVDNVARAPAPDPDPACRMYACI</sequence>
<comment type="caution">
    <text evidence="1">The sequence shown here is derived from an EMBL/GenBank/DDBJ whole genome shotgun (WGS) entry which is preliminary data.</text>
</comment>
<evidence type="ECO:0000313" key="2">
    <source>
        <dbReference type="Proteomes" id="UP001218218"/>
    </source>
</evidence>
<accession>A0AAD7EH36</accession>
<proteinExistence type="predicted"/>
<name>A0AAD7EH36_9AGAR</name>
<keyword evidence="2" id="KW-1185">Reference proteome</keyword>